<dbReference type="PANTHER" id="PTHR13200">
    <property type="entry name" value="EEF1A LYSINE METHYLTRANSFERASE 1"/>
    <property type="match status" value="1"/>
</dbReference>
<dbReference type="AlphaFoldDB" id="A0AAW1R5Y1"/>
<evidence type="ECO:0000256" key="1">
    <source>
        <dbReference type="ARBA" id="ARBA00004496"/>
    </source>
</evidence>
<dbReference type="InterPro" id="IPR019369">
    <property type="entry name" value="Efm5/EEF1AKMT1"/>
</dbReference>
<dbReference type="InterPro" id="IPR002052">
    <property type="entry name" value="DNA_methylase_N6_adenine_CS"/>
</dbReference>
<accession>A0AAW1R5Y1</accession>
<dbReference type="PROSITE" id="PS00092">
    <property type="entry name" value="N6_MTASE"/>
    <property type="match status" value="1"/>
</dbReference>
<reference evidence="6 7" key="1">
    <citation type="journal article" date="2024" name="Nat. Commun.">
        <title>Phylogenomics reveals the evolutionary origins of lichenization in chlorophyte algae.</title>
        <authorList>
            <person name="Puginier C."/>
            <person name="Libourel C."/>
            <person name="Otte J."/>
            <person name="Skaloud P."/>
            <person name="Haon M."/>
            <person name="Grisel S."/>
            <person name="Petersen M."/>
            <person name="Berrin J.G."/>
            <person name="Delaux P.M."/>
            <person name="Dal Grande F."/>
            <person name="Keller J."/>
        </authorList>
    </citation>
    <scope>NUCLEOTIDE SEQUENCE [LARGE SCALE GENOMIC DNA]</scope>
    <source>
        <strain evidence="6 7">SAG 2043</strain>
    </source>
</reference>
<evidence type="ECO:0000313" key="6">
    <source>
        <dbReference type="EMBL" id="KAK9828677.1"/>
    </source>
</evidence>
<name>A0AAW1R5Y1_9CHLO</name>
<dbReference type="HAMAP" id="MF_03187">
    <property type="entry name" value="Methyltr_EFM5"/>
    <property type="match status" value="1"/>
</dbReference>
<dbReference type="GO" id="GO:0005737">
    <property type="term" value="C:cytoplasm"/>
    <property type="evidence" value="ECO:0007669"/>
    <property type="project" value="UniProtKB-SubCell"/>
</dbReference>
<comment type="similarity">
    <text evidence="5">Belongs to the class I-like SAM-binding methyltransferase superfamily. EFM5 family.</text>
</comment>
<keyword evidence="3 5" id="KW-0489">Methyltransferase</keyword>
<sequence>MEAGSQREQKFQPAETSTGDDEMVALSAHAASALSAFLLERQAAEEASAADPFAENWGLSQFWYTEDTASTVAKEVVDAAGGGGRIACIACPSLFRQLRREFPKAHAHLLEYDPRFEVLGDFTLYDYNHPTRLPDELRSAFAVVVADPPYLSEECLVKTAVTMKFLALDAFSPRYYLLTGAVMRELAHKLLRARPVAFRPEHKNKLGNEFLLYTTVEPTGRLGGWDAELAPQAGAGAS</sequence>
<dbReference type="EC" id="2.1.1.-" evidence="5"/>
<dbReference type="EMBL" id="JALJOR010000001">
    <property type="protein sequence ID" value="KAK9828677.1"/>
    <property type="molecule type" value="Genomic_DNA"/>
</dbReference>
<dbReference type="GO" id="GO:0032259">
    <property type="term" value="P:methylation"/>
    <property type="evidence" value="ECO:0007669"/>
    <property type="project" value="UniProtKB-KW"/>
</dbReference>
<dbReference type="GO" id="GO:0016279">
    <property type="term" value="F:protein-lysine N-methyltransferase activity"/>
    <property type="evidence" value="ECO:0007669"/>
    <property type="project" value="UniProtKB-UniRule"/>
</dbReference>
<evidence type="ECO:0000256" key="4">
    <source>
        <dbReference type="ARBA" id="ARBA00022679"/>
    </source>
</evidence>
<dbReference type="Proteomes" id="UP001489004">
    <property type="component" value="Unassembled WGS sequence"/>
</dbReference>
<comment type="caution">
    <text evidence="6">The sequence shown here is derived from an EMBL/GenBank/DDBJ whole genome shotgun (WGS) entry which is preliminary data.</text>
</comment>
<keyword evidence="2 5" id="KW-0963">Cytoplasm</keyword>
<dbReference type="Pfam" id="PF10237">
    <property type="entry name" value="N6-adenineMlase"/>
    <property type="match status" value="1"/>
</dbReference>
<organism evidence="6 7">
    <name type="scientific">[Myrmecia] bisecta</name>
    <dbReference type="NCBI Taxonomy" id="41462"/>
    <lineage>
        <taxon>Eukaryota</taxon>
        <taxon>Viridiplantae</taxon>
        <taxon>Chlorophyta</taxon>
        <taxon>core chlorophytes</taxon>
        <taxon>Trebouxiophyceae</taxon>
        <taxon>Trebouxiales</taxon>
        <taxon>Trebouxiaceae</taxon>
        <taxon>Myrmecia</taxon>
    </lineage>
</organism>
<protein>
    <recommendedName>
        <fullName evidence="5">Protein-lysine N-methyltransferase WJX72_001488</fullName>
        <ecNumber evidence="5">2.1.1.-</ecNumber>
    </recommendedName>
</protein>
<proteinExistence type="inferred from homology"/>
<evidence type="ECO:0000313" key="7">
    <source>
        <dbReference type="Proteomes" id="UP001489004"/>
    </source>
</evidence>
<dbReference type="PANTHER" id="PTHR13200:SF0">
    <property type="entry name" value="EEF1A LYSINE METHYLTRANSFERASE 1"/>
    <property type="match status" value="1"/>
</dbReference>
<comment type="function">
    <text evidence="5">S-adenosyl-L-methionine-dependent protein-lysine N-methyltransferase that methylates elongation factor 1-alpha.</text>
</comment>
<evidence type="ECO:0000256" key="2">
    <source>
        <dbReference type="ARBA" id="ARBA00022490"/>
    </source>
</evidence>
<dbReference type="GO" id="GO:0003676">
    <property type="term" value="F:nucleic acid binding"/>
    <property type="evidence" value="ECO:0007669"/>
    <property type="project" value="InterPro"/>
</dbReference>
<dbReference type="InterPro" id="IPR041370">
    <property type="entry name" value="Mlase_EEF1AKMT1/ZCCHC4"/>
</dbReference>
<gene>
    <name evidence="6" type="ORF">WJX72_001488</name>
</gene>
<evidence type="ECO:0000256" key="3">
    <source>
        <dbReference type="ARBA" id="ARBA00022603"/>
    </source>
</evidence>
<evidence type="ECO:0000256" key="5">
    <source>
        <dbReference type="HAMAP-Rule" id="MF_03187"/>
    </source>
</evidence>
<comment type="subcellular location">
    <subcellularLocation>
        <location evidence="1 5">Cytoplasm</location>
    </subcellularLocation>
</comment>
<keyword evidence="7" id="KW-1185">Reference proteome</keyword>
<keyword evidence="4 5" id="KW-0808">Transferase</keyword>